<accession>A0A2S4JFU2</accession>
<dbReference type="EMBL" id="LPWH01000123">
    <property type="protein sequence ID" value="POQ98359.1"/>
    <property type="molecule type" value="Genomic_DNA"/>
</dbReference>
<dbReference type="Proteomes" id="UP000237350">
    <property type="component" value="Unassembled WGS sequence"/>
</dbReference>
<dbReference type="Pfam" id="PF02719">
    <property type="entry name" value="Polysacc_synt_2"/>
    <property type="match status" value="1"/>
</dbReference>
<keyword evidence="4" id="KW-1185">Reference proteome</keyword>
<dbReference type="SUPFAM" id="SSF51735">
    <property type="entry name" value="NAD(P)-binding Rossmann-fold domains"/>
    <property type="match status" value="1"/>
</dbReference>
<dbReference type="OrthoDB" id="9803111at2"/>
<dbReference type="CDD" id="cd05237">
    <property type="entry name" value="UDP_invert_4-6DH_SDR_e"/>
    <property type="match status" value="1"/>
</dbReference>
<dbReference type="InterPro" id="IPR003869">
    <property type="entry name" value="Polysac_CapD-like"/>
</dbReference>
<evidence type="ECO:0000313" key="3">
    <source>
        <dbReference type="EMBL" id="POQ98359.1"/>
    </source>
</evidence>
<protein>
    <submittedName>
        <fullName evidence="3">UDP-N-acetylglucosamine 4,6-dehydratase</fullName>
    </submittedName>
</protein>
<evidence type="ECO:0000259" key="2">
    <source>
        <dbReference type="Pfam" id="PF02719"/>
    </source>
</evidence>
<dbReference type="PANTHER" id="PTHR43318:SF1">
    <property type="entry name" value="POLYSACCHARIDE BIOSYNTHESIS PROTEIN EPSC-RELATED"/>
    <property type="match status" value="1"/>
</dbReference>
<proteinExistence type="inferred from homology"/>
<dbReference type="RefSeq" id="WP_103681176.1">
    <property type="nucleotide sequence ID" value="NZ_LPWH01000123.1"/>
</dbReference>
<gene>
    <name evidence="3" type="ORF">AU468_13460</name>
</gene>
<dbReference type="PANTHER" id="PTHR43318">
    <property type="entry name" value="UDP-N-ACETYLGLUCOSAMINE 4,6-DEHYDRATASE"/>
    <property type="match status" value="1"/>
</dbReference>
<dbReference type="InterPro" id="IPR036291">
    <property type="entry name" value="NAD(P)-bd_dom_sf"/>
</dbReference>
<dbReference type="AlphaFoldDB" id="A0A2S4JFU2"/>
<dbReference type="Gene3D" id="3.40.50.720">
    <property type="entry name" value="NAD(P)-binding Rossmann-like Domain"/>
    <property type="match status" value="2"/>
</dbReference>
<sequence>MTNTNSLIERTKPLFEQDLYRHSATLSQAVAGARILVIGGAGSIGQAVVKELFARNPRALHVVDLSENGLVELVRDIRSSLGYIEGDFRTFAVDYGQPEFEALVDAHGPYDYVANLAALKHVRSERDPFTLMRLTRVNVLNTVRSIELAVRGGAQKYFAVSSDKAANPFNMMGASKRIMEMYLATHGDAIPVSTARFANVAFSNGSLLDGFRYRLRKNQPLAAPSDVKRYFVTEEEAGRLCLLSIILGSNRDIFFPKAPEELHLVSFADIARRFLLSQGFEPHLCASEEEAREYLQTNPGNGRWPLFTFTSDTTGEKPFEEFYTNQEDVDWNRFSEVGIVQNNLGTGSELLDRFYTRINDLLAAGTWTKDDLVEAYSWLLPHFAHRETGRSLDERM</sequence>
<organism evidence="3 4">
    <name type="scientific">Alkalispirochaeta sphaeroplastigenens</name>
    <dbReference type="NCBI Taxonomy" id="1187066"/>
    <lineage>
        <taxon>Bacteria</taxon>
        <taxon>Pseudomonadati</taxon>
        <taxon>Spirochaetota</taxon>
        <taxon>Spirochaetia</taxon>
        <taxon>Spirochaetales</taxon>
        <taxon>Spirochaetaceae</taxon>
        <taxon>Alkalispirochaeta</taxon>
    </lineage>
</organism>
<comment type="similarity">
    <text evidence="1">Belongs to the polysaccharide synthase family.</text>
</comment>
<comment type="caution">
    <text evidence="3">The sequence shown here is derived from an EMBL/GenBank/DDBJ whole genome shotgun (WGS) entry which is preliminary data.</text>
</comment>
<name>A0A2S4JFU2_9SPIO</name>
<feature type="domain" description="Polysaccharide biosynthesis protein CapD-like" evidence="2">
    <location>
        <begin position="35"/>
        <end position="334"/>
    </location>
</feature>
<evidence type="ECO:0000313" key="4">
    <source>
        <dbReference type="Proteomes" id="UP000237350"/>
    </source>
</evidence>
<evidence type="ECO:0000256" key="1">
    <source>
        <dbReference type="ARBA" id="ARBA00007430"/>
    </source>
</evidence>
<reference evidence="4" key="1">
    <citation type="submission" date="2015-12" db="EMBL/GenBank/DDBJ databases">
        <authorList>
            <person name="Lodha T.D."/>
            <person name="Chintalapati S."/>
            <person name="Chintalapati V.R."/>
            <person name="Sravanthi T."/>
        </authorList>
    </citation>
    <scope>NUCLEOTIDE SEQUENCE [LARGE SCALE GENOMIC DNA]</scope>
    <source>
        <strain evidence="4">JC133</strain>
    </source>
</reference>
<dbReference type="InterPro" id="IPR051203">
    <property type="entry name" value="Polysaccharide_Synthase-Rel"/>
</dbReference>